<reference evidence="2 3" key="1">
    <citation type="journal article" date="2017" name="Mol. Plant">
        <title>The Genome of Medicinal Plant Macleaya cordata Provides New Insights into Benzylisoquinoline Alkaloids Metabolism.</title>
        <authorList>
            <person name="Liu X."/>
            <person name="Liu Y."/>
            <person name="Huang P."/>
            <person name="Ma Y."/>
            <person name="Qing Z."/>
            <person name="Tang Q."/>
            <person name="Cao H."/>
            <person name="Cheng P."/>
            <person name="Zheng Y."/>
            <person name="Yuan Z."/>
            <person name="Zhou Y."/>
            <person name="Liu J."/>
            <person name="Tang Z."/>
            <person name="Zhuo Y."/>
            <person name="Zhang Y."/>
            <person name="Yu L."/>
            <person name="Huang J."/>
            <person name="Yang P."/>
            <person name="Peng Q."/>
            <person name="Zhang J."/>
            <person name="Jiang W."/>
            <person name="Zhang Z."/>
            <person name="Lin K."/>
            <person name="Ro D.K."/>
            <person name="Chen X."/>
            <person name="Xiong X."/>
            <person name="Shang Y."/>
            <person name="Huang S."/>
            <person name="Zeng J."/>
        </authorList>
    </citation>
    <scope>NUCLEOTIDE SEQUENCE [LARGE SCALE GENOMIC DNA]</scope>
    <source>
        <strain evidence="3">cv. BLH2017</strain>
        <tissue evidence="2">Root</tissue>
    </source>
</reference>
<dbReference type="InParanoid" id="A0A200QFX8"/>
<accession>A0A200QFX8</accession>
<dbReference type="PANTHER" id="PTHR47481:SF22">
    <property type="entry name" value="RETROTRANSPOSON GAG DOMAIN-CONTAINING PROTEIN"/>
    <property type="match status" value="1"/>
</dbReference>
<dbReference type="EMBL" id="MVGT01002148">
    <property type="protein sequence ID" value="OVA09277.1"/>
    <property type="molecule type" value="Genomic_DNA"/>
</dbReference>
<name>A0A200QFX8_MACCD</name>
<dbReference type="OMA" id="DTMAWID"/>
<proteinExistence type="predicted"/>
<feature type="region of interest" description="Disordered" evidence="1">
    <location>
        <begin position="1"/>
        <end position="29"/>
    </location>
</feature>
<dbReference type="Pfam" id="PF14223">
    <property type="entry name" value="Retrotran_gag_2"/>
    <property type="match status" value="1"/>
</dbReference>
<keyword evidence="3" id="KW-1185">Reference proteome</keyword>
<evidence type="ECO:0008006" key="4">
    <source>
        <dbReference type="Google" id="ProtNLM"/>
    </source>
</evidence>
<dbReference type="AlphaFoldDB" id="A0A200QFX8"/>
<evidence type="ECO:0000256" key="1">
    <source>
        <dbReference type="SAM" id="MobiDB-lite"/>
    </source>
</evidence>
<organism evidence="2 3">
    <name type="scientific">Macleaya cordata</name>
    <name type="common">Five-seeded plume-poppy</name>
    <name type="synonym">Bocconia cordata</name>
    <dbReference type="NCBI Taxonomy" id="56857"/>
    <lineage>
        <taxon>Eukaryota</taxon>
        <taxon>Viridiplantae</taxon>
        <taxon>Streptophyta</taxon>
        <taxon>Embryophyta</taxon>
        <taxon>Tracheophyta</taxon>
        <taxon>Spermatophyta</taxon>
        <taxon>Magnoliopsida</taxon>
        <taxon>Ranunculales</taxon>
        <taxon>Papaveraceae</taxon>
        <taxon>Papaveroideae</taxon>
        <taxon>Macleaya</taxon>
    </lineage>
</organism>
<sequence length="201" mass="22053">MSTEGSTTSTPSGSTFSTPNSSSASFNPPHVSQVGYDLEKYINGTHPCPTQYLPNTTAISPEFAAWYRQDKIILSWILSSLTESVVSRVMGFSTSHGVWMALENQYASRSQAHLIQLQRELQTIRKGNLSMNDYLLHAKKIVDSLAAYGQPFSVPVVQQMILGGLDSVYDAIVTTLTATCSTTSMEDFQAHLMAFEMRLAA</sequence>
<evidence type="ECO:0000313" key="3">
    <source>
        <dbReference type="Proteomes" id="UP000195402"/>
    </source>
</evidence>
<dbReference type="PANTHER" id="PTHR47481">
    <property type="match status" value="1"/>
</dbReference>
<protein>
    <recommendedName>
        <fullName evidence="4">Retrotransposon gag domain-containing protein</fullName>
    </recommendedName>
</protein>
<comment type="caution">
    <text evidence="2">The sequence shown here is derived from an EMBL/GenBank/DDBJ whole genome shotgun (WGS) entry which is preliminary data.</text>
</comment>
<evidence type="ECO:0000313" key="2">
    <source>
        <dbReference type="EMBL" id="OVA09277.1"/>
    </source>
</evidence>
<dbReference type="Proteomes" id="UP000195402">
    <property type="component" value="Unassembled WGS sequence"/>
</dbReference>
<gene>
    <name evidence="2" type="ORF">BVC80_8359g5</name>
</gene>
<dbReference type="OrthoDB" id="1912561at2759"/>